<evidence type="ECO:0000313" key="8">
    <source>
        <dbReference type="Proteomes" id="UP001596432"/>
    </source>
</evidence>
<protein>
    <submittedName>
        <fullName evidence="7">ABC transporter permease</fullName>
    </submittedName>
</protein>
<gene>
    <name evidence="7" type="ORF">ACFQMA_15590</name>
</gene>
<dbReference type="RefSeq" id="WP_274322334.1">
    <property type="nucleotide sequence ID" value="NZ_CP118158.1"/>
</dbReference>
<evidence type="ECO:0000256" key="4">
    <source>
        <dbReference type="ARBA" id="ARBA00023136"/>
    </source>
</evidence>
<dbReference type="Proteomes" id="UP001596432">
    <property type="component" value="Unassembled WGS sequence"/>
</dbReference>
<proteinExistence type="inferred from homology"/>
<keyword evidence="3 5" id="KW-1133">Transmembrane helix</keyword>
<dbReference type="GO" id="GO:0005886">
    <property type="term" value="C:plasma membrane"/>
    <property type="evidence" value="ECO:0007669"/>
    <property type="project" value="UniProtKB-SubCell"/>
</dbReference>
<dbReference type="CDD" id="cd06261">
    <property type="entry name" value="TM_PBP2"/>
    <property type="match status" value="1"/>
</dbReference>
<organism evidence="7 8">
    <name type="scientific">Halosimplex aquaticum</name>
    <dbReference type="NCBI Taxonomy" id="3026162"/>
    <lineage>
        <taxon>Archaea</taxon>
        <taxon>Methanobacteriati</taxon>
        <taxon>Methanobacteriota</taxon>
        <taxon>Stenosarchaea group</taxon>
        <taxon>Halobacteria</taxon>
        <taxon>Halobacteriales</taxon>
        <taxon>Haloarculaceae</taxon>
        <taxon>Halosimplex</taxon>
    </lineage>
</organism>
<comment type="similarity">
    <text evidence="5">Belongs to the binding-protein-dependent transport system permease family.</text>
</comment>
<dbReference type="Gene3D" id="1.10.3720.10">
    <property type="entry name" value="MetI-like"/>
    <property type="match status" value="1"/>
</dbReference>
<dbReference type="AlphaFoldDB" id="A0ABD5Y1H2"/>
<evidence type="ECO:0000256" key="2">
    <source>
        <dbReference type="ARBA" id="ARBA00022692"/>
    </source>
</evidence>
<evidence type="ECO:0000259" key="6">
    <source>
        <dbReference type="PROSITE" id="PS50928"/>
    </source>
</evidence>
<name>A0ABD5Y1H2_9EURY</name>
<evidence type="ECO:0000256" key="5">
    <source>
        <dbReference type="RuleBase" id="RU363032"/>
    </source>
</evidence>
<sequence length="262" mass="28927">MVYPQPTTMEAPIFAPPFQSLSYPLGTGVLGQQIDRQIVHATPAMLKMILSGALLSMVLGTAIGTVAGYKSGRWDYVLMLFSDTVMTVPALALVVVLVAVYVPEDPYVVGLILGINNWPGLARTVRSEVLSIRENDVVEAARVMGLSDARIVRKYVVRNLMPYISINFANSSRRIIFEAVGLYFLGLLPTSTQNWGIMMQEAYNNSDLTALSQLHWLVFPMLTIVLLVLGLILTAQSLDRLWNVRLRARQLGDEDETAVDAD</sequence>
<dbReference type="GeneID" id="78821557"/>
<keyword evidence="4 5" id="KW-0472">Membrane</keyword>
<comment type="subcellular location">
    <subcellularLocation>
        <location evidence="5">Cell membrane</location>
        <topology evidence="5">Multi-pass membrane protein</topology>
    </subcellularLocation>
    <subcellularLocation>
        <location evidence="1">Membrane</location>
        <topology evidence="1">Multi-pass membrane protein</topology>
    </subcellularLocation>
</comment>
<evidence type="ECO:0000256" key="3">
    <source>
        <dbReference type="ARBA" id="ARBA00022989"/>
    </source>
</evidence>
<dbReference type="InterPro" id="IPR035906">
    <property type="entry name" value="MetI-like_sf"/>
</dbReference>
<feature type="transmembrane region" description="Helical" evidence="5">
    <location>
        <begin position="175"/>
        <end position="196"/>
    </location>
</feature>
<feature type="transmembrane region" description="Helical" evidence="5">
    <location>
        <begin position="216"/>
        <end position="235"/>
    </location>
</feature>
<dbReference type="InterPro" id="IPR000515">
    <property type="entry name" value="MetI-like"/>
</dbReference>
<keyword evidence="5" id="KW-0813">Transport</keyword>
<feature type="domain" description="ABC transmembrane type-1" evidence="6">
    <location>
        <begin position="42"/>
        <end position="237"/>
    </location>
</feature>
<evidence type="ECO:0000256" key="1">
    <source>
        <dbReference type="ARBA" id="ARBA00004141"/>
    </source>
</evidence>
<dbReference type="Pfam" id="PF00528">
    <property type="entry name" value="BPD_transp_1"/>
    <property type="match status" value="1"/>
</dbReference>
<keyword evidence="8" id="KW-1185">Reference proteome</keyword>
<dbReference type="EMBL" id="JBHTAS010000001">
    <property type="protein sequence ID" value="MFC7141248.1"/>
    <property type="molecule type" value="Genomic_DNA"/>
</dbReference>
<dbReference type="PANTHER" id="PTHR42729">
    <property type="entry name" value="OLIGO/DIPEPTIDE TRANSPORT, PERMEASE PROTEIN (DPPC-2)"/>
    <property type="match status" value="1"/>
</dbReference>
<comment type="caution">
    <text evidence="7">The sequence shown here is derived from an EMBL/GenBank/DDBJ whole genome shotgun (WGS) entry which is preliminary data.</text>
</comment>
<dbReference type="SUPFAM" id="SSF161098">
    <property type="entry name" value="MetI-like"/>
    <property type="match status" value="1"/>
</dbReference>
<keyword evidence="2 5" id="KW-0812">Transmembrane</keyword>
<evidence type="ECO:0000313" key="7">
    <source>
        <dbReference type="EMBL" id="MFC7141248.1"/>
    </source>
</evidence>
<accession>A0ABD5Y1H2</accession>
<feature type="transmembrane region" description="Helical" evidence="5">
    <location>
        <begin position="48"/>
        <end position="69"/>
    </location>
</feature>
<dbReference type="PROSITE" id="PS50928">
    <property type="entry name" value="ABC_TM1"/>
    <property type="match status" value="1"/>
</dbReference>
<dbReference type="PANTHER" id="PTHR42729:SF1">
    <property type="entry name" value="OLIGO_DIPEPTIDE TRANSPORT, PERMEASE PROTEIN (DPPC-2)"/>
    <property type="match status" value="1"/>
</dbReference>
<feature type="transmembrane region" description="Helical" evidence="5">
    <location>
        <begin position="76"/>
        <end position="101"/>
    </location>
</feature>
<reference evidence="7 8" key="1">
    <citation type="journal article" date="2019" name="Int. J. Syst. Evol. Microbiol.">
        <title>The Global Catalogue of Microorganisms (GCM) 10K type strain sequencing project: providing services to taxonomists for standard genome sequencing and annotation.</title>
        <authorList>
            <consortium name="The Broad Institute Genomics Platform"/>
            <consortium name="The Broad Institute Genome Sequencing Center for Infectious Disease"/>
            <person name="Wu L."/>
            <person name="Ma J."/>
        </authorList>
    </citation>
    <scope>NUCLEOTIDE SEQUENCE [LARGE SCALE GENOMIC DNA]</scope>
    <source>
        <strain evidence="7 8">XZYJT29</strain>
    </source>
</reference>